<organism evidence="2 3">
    <name type="scientific">Aquipseudomonas alcaligenes</name>
    <name type="common">Pseudomonas alcaligenes</name>
    <dbReference type="NCBI Taxonomy" id="43263"/>
    <lineage>
        <taxon>Bacteria</taxon>
        <taxon>Pseudomonadati</taxon>
        <taxon>Pseudomonadota</taxon>
        <taxon>Gammaproteobacteria</taxon>
        <taxon>Pseudomonadales</taxon>
        <taxon>Pseudomonadaceae</taxon>
        <taxon>Aquipseudomonas</taxon>
    </lineage>
</organism>
<dbReference type="Proteomes" id="UP000248146">
    <property type="component" value="Unassembled WGS sequence"/>
</dbReference>
<keyword evidence="1" id="KW-0472">Membrane</keyword>
<proteinExistence type="predicted"/>
<keyword evidence="1" id="KW-1133">Transmembrane helix</keyword>
<keyword evidence="1" id="KW-0812">Transmembrane</keyword>
<evidence type="ECO:0000313" key="2">
    <source>
        <dbReference type="EMBL" id="PYC29281.1"/>
    </source>
</evidence>
<comment type="caution">
    <text evidence="2">The sequence shown here is derived from an EMBL/GenBank/DDBJ whole genome shotgun (WGS) entry which is preliminary data.</text>
</comment>
<reference evidence="2 3" key="1">
    <citation type="submission" date="2018-06" db="EMBL/GenBank/DDBJ databases">
        <title>Pseudomonas diversity within urban Lake Michigan freshwaters.</title>
        <authorList>
            <person name="Batrich M."/>
            <person name="Hatzopoulos T."/>
            <person name="Putonti C."/>
        </authorList>
    </citation>
    <scope>NUCLEOTIDE SEQUENCE [LARGE SCALE GENOMIC DNA]</scope>
    <source>
        <strain evidence="2 3">MB-090714</strain>
    </source>
</reference>
<accession>A0A2V4L5D3</accession>
<name>A0A2V4L5D3_AQUAC</name>
<sequence>MYGGTKDTVKGFAFSLPIAASLAMVGCAGIAQQPDAMLERILSGPLHEGSVFREGDKLNFEISEDRSPEGGMPQSAQLEASCSSNEVRLMYLDGPQGRRYVGGVEYQRPQPVTGKLGQALRENASFQQACADTQQPDWRVVRGGESKTWILLDANSIRSQSSIITFWGGFDYPDIRLDLPYNAPYAQKREHYAVDCAGQTYKLLAGYDLDAGNQVTDGKVFDNPVARPIAASTGDYALLFAQVCTAPERLGQLASFEPRVKAPLSLDMPSVRPEVLAAIAGLKLAPPPKKLSYLKIEGTSTYKGKTSPLLEEKFLSADAQSGQVKVDLRGDDYEASEVTWRGLIELASSSKFTRMTDTGWLKELDFAGDWQAMPVGAQLSYSKVQLNMNSAAGEYGGEREVTRCTVERSLPASELHARLSGQARELSCRMDGDKYERVFRHIYLVDYGYFLSVRTDKNPFYFDDRRLTDVK</sequence>
<gene>
    <name evidence="2" type="ORF">DMO17_00870</name>
</gene>
<dbReference type="EMBL" id="QJRX01000001">
    <property type="protein sequence ID" value="PYC29281.1"/>
    <property type="molecule type" value="Genomic_DNA"/>
</dbReference>
<evidence type="ECO:0008006" key="4">
    <source>
        <dbReference type="Google" id="ProtNLM"/>
    </source>
</evidence>
<dbReference type="AlphaFoldDB" id="A0A2V4L5D3"/>
<evidence type="ECO:0000256" key="1">
    <source>
        <dbReference type="SAM" id="Phobius"/>
    </source>
</evidence>
<evidence type="ECO:0000313" key="3">
    <source>
        <dbReference type="Proteomes" id="UP000248146"/>
    </source>
</evidence>
<protein>
    <recommendedName>
        <fullName evidence="4">Lipoprotein</fullName>
    </recommendedName>
</protein>
<feature type="transmembrane region" description="Helical" evidence="1">
    <location>
        <begin position="12"/>
        <end position="31"/>
    </location>
</feature>
<dbReference type="PROSITE" id="PS51257">
    <property type="entry name" value="PROKAR_LIPOPROTEIN"/>
    <property type="match status" value="1"/>
</dbReference>